<reference evidence="1" key="1">
    <citation type="journal article" date="2021" name="Proc. Natl. Acad. Sci. U.S.A.">
        <title>A Catalog of Tens of Thousands of Viruses from Human Metagenomes Reveals Hidden Associations with Chronic Diseases.</title>
        <authorList>
            <person name="Tisza M.J."/>
            <person name="Buck C.B."/>
        </authorList>
    </citation>
    <scope>NUCLEOTIDE SEQUENCE</scope>
    <source>
        <strain evidence="1">Ctza028</strain>
    </source>
</reference>
<accession>A0A8S5Q378</accession>
<dbReference type="EMBL" id="BK015569">
    <property type="protein sequence ID" value="DAE13783.1"/>
    <property type="molecule type" value="Genomic_DNA"/>
</dbReference>
<organism evidence="1">
    <name type="scientific">Podoviridae sp. ctza028</name>
    <dbReference type="NCBI Taxonomy" id="2825289"/>
    <lineage>
        <taxon>Viruses</taxon>
        <taxon>Duplodnaviria</taxon>
        <taxon>Heunggongvirae</taxon>
        <taxon>Uroviricota</taxon>
        <taxon>Caudoviricetes</taxon>
    </lineage>
</organism>
<protein>
    <submittedName>
        <fullName evidence="1">Uncharacterized protein</fullName>
    </submittedName>
</protein>
<name>A0A8S5Q378_9CAUD</name>
<proteinExistence type="predicted"/>
<sequence>MKNIEKYKDIVLDKLNACDIDARLRRKMINGFCEGFNCEGCEERFLKWLLEECKEPVLDEVERKYLSEVIRPFRKKITYISKVIHYGADRQYISITTKDKDGFIDCLNFPDFKKDTMYKGMKIDRPYTLEELGL</sequence>
<evidence type="ECO:0000313" key="1">
    <source>
        <dbReference type="EMBL" id="DAE13783.1"/>
    </source>
</evidence>